<dbReference type="PANTHER" id="PTHR30061">
    <property type="entry name" value="MALTOSE-BINDING PERIPLASMIC PROTEIN"/>
    <property type="match status" value="1"/>
</dbReference>
<accession>A0A1M7IXU3</accession>
<dbReference type="STRING" id="1120996.SAMN02746066_01996"/>
<proteinExistence type="inferred from homology"/>
<dbReference type="GO" id="GO:0015768">
    <property type="term" value="P:maltose transport"/>
    <property type="evidence" value="ECO:0007669"/>
    <property type="project" value="TreeGrafter"/>
</dbReference>
<organism evidence="5 6">
    <name type="scientific">Anaerosporobacter mobilis DSM 15930</name>
    <dbReference type="NCBI Taxonomy" id="1120996"/>
    <lineage>
        <taxon>Bacteria</taxon>
        <taxon>Bacillati</taxon>
        <taxon>Bacillota</taxon>
        <taxon>Clostridia</taxon>
        <taxon>Lachnospirales</taxon>
        <taxon>Lachnospiraceae</taxon>
        <taxon>Anaerosporobacter</taxon>
    </lineage>
</organism>
<dbReference type="GO" id="GO:0042956">
    <property type="term" value="P:maltodextrin transmembrane transport"/>
    <property type="evidence" value="ECO:0007669"/>
    <property type="project" value="TreeGrafter"/>
</dbReference>
<dbReference type="Proteomes" id="UP000184038">
    <property type="component" value="Unassembled WGS sequence"/>
</dbReference>
<gene>
    <name evidence="5" type="ORF">SAMN02746066_01996</name>
</gene>
<name>A0A1M7IXU3_9FIRM</name>
<keyword evidence="2" id="KW-0813">Transport</keyword>
<dbReference type="GO" id="GO:0055052">
    <property type="term" value="C:ATP-binding cassette (ABC) transporter complex, substrate-binding subunit-containing"/>
    <property type="evidence" value="ECO:0007669"/>
    <property type="project" value="TreeGrafter"/>
</dbReference>
<comment type="similarity">
    <text evidence="1">Belongs to the bacterial solute-binding protein 1 family.</text>
</comment>
<dbReference type="PANTHER" id="PTHR30061:SF50">
    <property type="entry name" value="MALTOSE_MALTODEXTRIN-BINDING PERIPLASMIC PROTEIN"/>
    <property type="match status" value="1"/>
</dbReference>
<evidence type="ECO:0000313" key="5">
    <source>
        <dbReference type="EMBL" id="SHM45117.1"/>
    </source>
</evidence>
<dbReference type="EMBL" id="FRCP01000010">
    <property type="protein sequence ID" value="SHM45117.1"/>
    <property type="molecule type" value="Genomic_DNA"/>
</dbReference>
<evidence type="ECO:0000256" key="2">
    <source>
        <dbReference type="ARBA" id="ARBA00022448"/>
    </source>
</evidence>
<dbReference type="Gene3D" id="3.40.190.10">
    <property type="entry name" value="Periplasmic binding protein-like II"/>
    <property type="match status" value="1"/>
</dbReference>
<dbReference type="InterPro" id="IPR006059">
    <property type="entry name" value="SBP"/>
</dbReference>
<protein>
    <submittedName>
        <fullName evidence="5">ABC-type glycerol-3-phosphate transport system, substrate-binding protein</fullName>
    </submittedName>
</protein>
<feature type="signal peptide" evidence="4">
    <location>
        <begin position="1"/>
        <end position="23"/>
    </location>
</feature>
<evidence type="ECO:0000256" key="4">
    <source>
        <dbReference type="SAM" id="SignalP"/>
    </source>
</evidence>
<evidence type="ECO:0000256" key="3">
    <source>
        <dbReference type="ARBA" id="ARBA00022729"/>
    </source>
</evidence>
<feature type="chain" id="PRO_5013223705" evidence="4">
    <location>
        <begin position="24"/>
        <end position="744"/>
    </location>
</feature>
<dbReference type="PROSITE" id="PS51257">
    <property type="entry name" value="PROKAR_LIPOPROTEIN"/>
    <property type="match status" value="1"/>
</dbReference>
<dbReference type="RefSeq" id="WP_073286939.1">
    <property type="nucleotide sequence ID" value="NZ_FRCP01000010.1"/>
</dbReference>
<evidence type="ECO:0000313" key="6">
    <source>
        <dbReference type="Proteomes" id="UP000184038"/>
    </source>
</evidence>
<keyword evidence="3 4" id="KW-0732">Signal</keyword>
<keyword evidence="6" id="KW-1185">Reference proteome</keyword>
<evidence type="ECO:0000256" key="1">
    <source>
        <dbReference type="ARBA" id="ARBA00008520"/>
    </source>
</evidence>
<sequence length="744" mass="83612">MSKLKKKLGAIIMVSILTTTILAGCGKDSKEVGNVKGRYVETTVEIPEELESGSAIKMEQSEDGLPIIYASEEENNKVNINIYKMQENGKWTKDSPEWLQDISLQDEEKFTDPIITVNDIFSDKQGRQYIYYNQYDSSIGMAYLCMTTDGKERTYLTFEGWNEAEESNSVTYYNLPGDVKVLNNGDIMAQFNSEIIVYDNQTKEEKASFPVDSNEMSSATITDKNVFMVQRNYETGYITGVASIDTEDYSKPVQTYTYEGRTESYEPKLSTNEDGDIILLDTEGIHVLTVGTSLWNTVVIGELNTMYMPSAGLIDMYQDHEENYYVLYRLDGSGYYLAKYQYDKDTMSVPNKNITVYTLKDDMVLREAAVAFNKEHPEVMVTIEVAMDRNSSTTAEDYIKALNTQLLAGSGPDILVTDGLPVDSYIGKSVLLDLKDIIQPMVDSGELLSTVMDSYDTSGHIFTVPTRISPYIIVGRSDTVNMAKTFDGLVEASKQTWKRPLIGEITPQDLISSFLPTELSTIISKENGKKVIDYDKLLEFLTKAQNLYNNIDGVTEYSNGGMNNVFSLPYSMQATLTNIGGLYNSTFEVAIKNFIKNGSIESYDNAYKGVIEVGINVSTKYPDIAKEFIKSLLSEEMQTKDYSEGVPVNNKAIDQFIDLERDIAAYTGIQNEDGESVMFEIPWFSKDDRELLAQICRSVDNRVSIDERVIEVIKEQFSESIVNGTSMEECADKIGNELNLYLSE</sequence>
<dbReference type="Pfam" id="PF01547">
    <property type="entry name" value="SBP_bac_1"/>
    <property type="match status" value="1"/>
</dbReference>
<dbReference type="SUPFAM" id="SSF53850">
    <property type="entry name" value="Periplasmic binding protein-like II"/>
    <property type="match status" value="1"/>
</dbReference>
<dbReference type="GO" id="GO:1901982">
    <property type="term" value="F:maltose binding"/>
    <property type="evidence" value="ECO:0007669"/>
    <property type="project" value="TreeGrafter"/>
</dbReference>
<dbReference type="AlphaFoldDB" id="A0A1M7IXU3"/>
<reference evidence="5 6" key="1">
    <citation type="submission" date="2016-11" db="EMBL/GenBank/DDBJ databases">
        <authorList>
            <person name="Jaros S."/>
            <person name="Januszkiewicz K."/>
            <person name="Wedrychowicz H."/>
        </authorList>
    </citation>
    <scope>NUCLEOTIDE SEQUENCE [LARGE SCALE GENOMIC DNA]</scope>
    <source>
        <strain evidence="5 6">DSM 15930</strain>
    </source>
</reference>